<dbReference type="InterPro" id="IPR013126">
    <property type="entry name" value="Hsp_70_fam"/>
</dbReference>
<gene>
    <name evidence="3" type="ORF">PG991_009659</name>
</gene>
<accession>A0ABR1RG97</accession>
<evidence type="ECO:0000313" key="4">
    <source>
        <dbReference type="Proteomes" id="UP001396898"/>
    </source>
</evidence>
<reference evidence="3 4" key="1">
    <citation type="submission" date="2023-01" db="EMBL/GenBank/DDBJ databases">
        <title>Analysis of 21 Apiospora genomes using comparative genomics revels a genus with tremendous synthesis potential of carbohydrate active enzymes and secondary metabolites.</title>
        <authorList>
            <person name="Sorensen T."/>
        </authorList>
    </citation>
    <scope>NUCLEOTIDE SEQUENCE [LARGE SCALE GENOMIC DNA]</scope>
    <source>
        <strain evidence="3 4">CBS 20057</strain>
    </source>
</reference>
<sequence length="560" mass="62306">MEEFDPNHRSLVVGIDFGTTFSGIAYGQSNLPDHRIACVSWPNQTTKEGGSGPKVPSTIHYLPRQGGFEWGFQIPPSTHPDEVIRWFKLGLQSNEDRPAELRRMLADHDTDRLVRDYLIGLGEHTMYFLGQTLGSAMVQRYVERSALHFVLTVPAVWSDLAKTKTLAAFNKVPSLAGIGGATLVSEPEAAATYALHTMAEEASLKKGQSFIVLDAGGGTVDLITYTVVDLHPVLQVREAAKGSGDLCGGAFVDEAFKAHLQAVLGNEPGFDNEILGAAVQAFESGPKRKFSTAAIPNGTFSVPVPGMERNKTIGIRNGHLHLKASDIYSMFEPVILQIIKLAKEQIHTANVPIDAVVLVGGFGTSIYLRERLKDEIEDKEGVPLRFTSQSQLAVVYGAVMKEHYGVELGVPYNEDVHRDLYNKRYWDGLDGIWRVNVMTWFIRTGERVAESQPYYHKFHQDQKVVRGRPEVITMTIRADSTSDTAPLARNKNVKSLCRLEADLTQIPTSHFRVRRGYDQLNYYRVQCEIEVIYRSASTDYTLIHDGTRYKTVSAEYVGDN</sequence>
<evidence type="ECO:0000256" key="1">
    <source>
        <dbReference type="ARBA" id="ARBA00022741"/>
    </source>
</evidence>
<dbReference type="Gene3D" id="3.90.640.10">
    <property type="entry name" value="Actin, Chain A, domain 4"/>
    <property type="match status" value="1"/>
</dbReference>
<dbReference type="EMBL" id="JAQQWI010000015">
    <property type="protein sequence ID" value="KAK8012284.1"/>
    <property type="molecule type" value="Genomic_DNA"/>
</dbReference>
<dbReference type="InterPro" id="IPR043129">
    <property type="entry name" value="ATPase_NBD"/>
</dbReference>
<organism evidence="3 4">
    <name type="scientific">Apiospora marii</name>
    <dbReference type="NCBI Taxonomy" id="335849"/>
    <lineage>
        <taxon>Eukaryota</taxon>
        <taxon>Fungi</taxon>
        <taxon>Dikarya</taxon>
        <taxon>Ascomycota</taxon>
        <taxon>Pezizomycotina</taxon>
        <taxon>Sordariomycetes</taxon>
        <taxon>Xylariomycetidae</taxon>
        <taxon>Amphisphaeriales</taxon>
        <taxon>Apiosporaceae</taxon>
        <taxon>Apiospora</taxon>
    </lineage>
</organism>
<dbReference type="Proteomes" id="UP001396898">
    <property type="component" value="Unassembled WGS sequence"/>
</dbReference>
<proteinExistence type="predicted"/>
<dbReference type="Pfam" id="PF00012">
    <property type="entry name" value="HSP70"/>
    <property type="match status" value="1"/>
</dbReference>
<dbReference type="PRINTS" id="PR00301">
    <property type="entry name" value="HEATSHOCK70"/>
</dbReference>
<keyword evidence="2" id="KW-0067">ATP-binding</keyword>
<dbReference type="PANTHER" id="PTHR14187">
    <property type="entry name" value="ALPHA KINASE/ELONGATION FACTOR 2 KINASE"/>
    <property type="match status" value="1"/>
</dbReference>
<keyword evidence="4" id="KW-1185">Reference proteome</keyword>
<keyword evidence="1" id="KW-0547">Nucleotide-binding</keyword>
<comment type="caution">
    <text evidence="3">The sequence shown here is derived from an EMBL/GenBank/DDBJ whole genome shotgun (WGS) entry which is preliminary data.</text>
</comment>
<name>A0ABR1RG97_9PEZI</name>
<dbReference type="CDD" id="cd10170">
    <property type="entry name" value="ASKHA_NBD_HSP70"/>
    <property type="match status" value="1"/>
</dbReference>
<dbReference type="Gene3D" id="3.30.420.40">
    <property type="match status" value="2"/>
</dbReference>
<dbReference type="SUPFAM" id="SSF53067">
    <property type="entry name" value="Actin-like ATPase domain"/>
    <property type="match status" value="2"/>
</dbReference>
<protein>
    <submittedName>
        <fullName evidence="3">Uncharacterized protein</fullName>
    </submittedName>
</protein>
<evidence type="ECO:0000313" key="3">
    <source>
        <dbReference type="EMBL" id="KAK8012284.1"/>
    </source>
</evidence>
<evidence type="ECO:0000256" key="2">
    <source>
        <dbReference type="ARBA" id="ARBA00022840"/>
    </source>
</evidence>
<dbReference type="PANTHER" id="PTHR14187:SF82">
    <property type="entry name" value="FAMILY CHAPERONE, PUTATIVE (AFU_ORTHOLOGUE AFUA_7G08575)-RELATED"/>
    <property type="match status" value="1"/>
</dbReference>